<accession>A0A371DK61</accession>
<name>A0A371DK61_9APHY</name>
<evidence type="ECO:0000313" key="1">
    <source>
        <dbReference type="EMBL" id="RDX52927.1"/>
    </source>
</evidence>
<feature type="non-terminal residue" evidence="1">
    <location>
        <position position="1"/>
    </location>
</feature>
<feature type="non-terminal residue" evidence="1">
    <location>
        <position position="81"/>
    </location>
</feature>
<dbReference type="Proteomes" id="UP000256964">
    <property type="component" value="Unassembled WGS sequence"/>
</dbReference>
<gene>
    <name evidence="1" type="ORF">OH76DRAFT_1333606</name>
</gene>
<sequence>GQHDFFVGKPIFVSESPGAAGSRTRGYVAWDIQNKRFAFLKDAWRRKGGGSSATEGKVLLQLRAAGVANIPTYVCDAELQD</sequence>
<protein>
    <recommendedName>
        <fullName evidence="3">Fungal-type protein kinase domain-containing protein</fullName>
    </recommendedName>
</protein>
<organism evidence="1 2">
    <name type="scientific">Lentinus brumalis</name>
    <dbReference type="NCBI Taxonomy" id="2498619"/>
    <lineage>
        <taxon>Eukaryota</taxon>
        <taxon>Fungi</taxon>
        <taxon>Dikarya</taxon>
        <taxon>Basidiomycota</taxon>
        <taxon>Agaricomycotina</taxon>
        <taxon>Agaricomycetes</taxon>
        <taxon>Polyporales</taxon>
        <taxon>Polyporaceae</taxon>
        <taxon>Lentinus</taxon>
    </lineage>
</organism>
<dbReference type="OrthoDB" id="2751752at2759"/>
<keyword evidence="2" id="KW-1185">Reference proteome</keyword>
<proteinExistence type="predicted"/>
<evidence type="ECO:0008006" key="3">
    <source>
        <dbReference type="Google" id="ProtNLM"/>
    </source>
</evidence>
<dbReference type="AlphaFoldDB" id="A0A371DK61"/>
<dbReference type="EMBL" id="KZ857389">
    <property type="protein sequence ID" value="RDX52927.1"/>
    <property type="molecule type" value="Genomic_DNA"/>
</dbReference>
<evidence type="ECO:0000313" key="2">
    <source>
        <dbReference type="Proteomes" id="UP000256964"/>
    </source>
</evidence>
<reference evidence="1 2" key="1">
    <citation type="journal article" date="2018" name="Biotechnol. Biofuels">
        <title>Integrative visual omics of the white-rot fungus Polyporus brumalis exposes the biotechnological potential of its oxidative enzymes for delignifying raw plant biomass.</title>
        <authorList>
            <person name="Miyauchi S."/>
            <person name="Rancon A."/>
            <person name="Drula E."/>
            <person name="Hage H."/>
            <person name="Chaduli D."/>
            <person name="Favel A."/>
            <person name="Grisel S."/>
            <person name="Henrissat B."/>
            <person name="Herpoel-Gimbert I."/>
            <person name="Ruiz-Duenas F.J."/>
            <person name="Chevret D."/>
            <person name="Hainaut M."/>
            <person name="Lin J."/>
            <person name="Wang M."/>
            <person name="Pangilinan J."/>
            <person name="Lipzen A."/>
            <person name="Lesage-Meessen L."/>
            <person name="Navarro D."/>
            <person name="Riley R."/>
            <person name="Grigoriev I.V."/>
            <person name="Zhou S."/>
            <person name="Raouche S."/>
            <person name="Rosso M.N."/>
        </authorList>
    </citation>
    <scope>NUCLEOTIDE SEQUENCE [LARGE SCALE GENOMIC DNA]</scope>
    <source>
        <strain evidence="1 2">BRFM 1820</strain>
    </source>
</reference>